<proteinExistence type="predicted"/>
<feature type="compositionally biased region" description="Basic and acidic residues" evidence="1">
    <location>
        <begin position="40"/>
        <end position="57"/>
    </location>
</feature>
<feature type="region of interest" description="Disordered" evidence="1">
    <location>
        <begin position="311"/>
        <end position="402"/>
    </location>
</feature>
<dbReference type="GO" id="GO:0006368">
    <property type="term" value="P:transcription elongation by RNA polymerase II"/>
    <property type="evidence" value="ECO:0007669"/>
    <property type="project" value="InterPro"/>
</dbReference>
<dbReference type="EMBL" id="LGRX02004465">
    <property type="protein sequence ID" value="KAK3280271.1"/>
    <property type="molecule type" value="Genomic_DNA"/>
</dbReference>
<organism evidence="2 3">
    <name type="scientific">Cymbomonas tetramitiformis</name>
    <dbReference type="NCBI Taxonomy" id="36881"/>
    <lineage>
        <taxon>Eukaryota</taxon>
        <taxon>Viridiplantae</taxon>
        <taxon>Chlorophyta</taxon>
        <taxon>Pyramimonadophyceae</taxon>
        <taxon>Pyramimonadales</taxon>
        <taxon>Pyramimonadaceae</taxon>
        <taxon>Cymbomonas</taxon>
    </lineage>
</organism>
<dbReference type="PANTHER" id="PTHR23146">
    <property type="entry name" value="LEO1 PROTEIN"/>
    <property type="match status" value="1"/>
</dbReference>
<dbReference type="GO" id="GO:0016593">
    <property type="term" value="C:Cdc73/Paf1 complex"/>
    <property type="evidence" value="ECO:0007669"/>
    <property type="project" value="InterPro"/>
</dbReference>
<dbReference type="InterPro" id="IPR007149">
    <property type="entry name" value="Leo1"/>
</dbReference>
<feature type="compositionally biased region" description="Acidic residues" evidence="1">
    <location>
        <begin position="14"/>
        <end position="39"/>
    </location>
</feature>
<dbReference type="AlphaFoldDB" id="A0AAE0GLH3"/>
<feature type="compositionally biased region" description="Basic and acidic residues" evidence="1">
    <location>
        <begin position="240"/>
        <end position="270"/>
    </location>
</feature>
<protein>
    <submittedName>
        <fullName evidence="2">Uncharacterized protein</fullName>
    </submittedName>
</protein>
<dbReference type="Proteomes" id="UP001190700">
    <property type="component" value="Unassembled WGS sequence"/>
</dbReference>
<comment type="caution">
    <text evidence="2">The sequence shown here is derived from an EMBL/GenBank/DDBJ whole genome shotgun (WGS) entry which is preliminary data.</text>
</comment>
<sequence length="402" mass="45920">MASKIIEDLFGSDSDQDEDEAPEAEAADVPELDGSDSEDDRPLTRADKPAERFKSSLEEDDEMQEASAKRERPVGPPIDLEAPLLAPPESEAIKMFRQTNIMSVETRPFDPENFNEDEQIYMDVRGEKRYRLRQNVIRWRKAENEYGEEVRESNARFVRWSDDSWQLLIGDEVLDVNEHNMTADKAHLFVRHPGLIQCLGALHNKITFRPAKLDSETHRKMTQTLDKRYSKTAKTQRVRTTYDPEKEKDKMEKEEDARIRDKESLMRKQENVMSRYGGGGGGFGASSSHNYQRQQQQQQLDADYLEELEGDEDVPDYEGGGGGTTVRWGRWLAGRREEAREQRILKAKRETPKAKKRPASPISSDGEGAEPSDSDQDEAPKQVVARKRGRQITLASDSEDSD</sequence>
<gene>
    <name evidence="2" type="ORF">CYMTET_11884</name>
</gene>
<dbReference type="PANTHER" id="PTHR23146:SF0">
    <property type="entry name" value="RNA POLYMERASE-ASSOCIATED PROTEIN LEO1"/>
    <property type="match status" value="1"/>
</dbReference>
<reference evidence="2 3" key="1">
    <citation type="journal article" date="2015" name="Genome Biol. Evol.">
        <title>Comparative Genomics of a Bacterivorous Green Alga Reveals Evolutionary Causalities and Consequences of Phago-Mixotrophic Mode of Nutrition.</title>
        <authorList>
            <person name="Burns J.A."/>
            <person name="Paasch A."/>
            <person name="Narechania A."/>
            <person name="Kim E."/>
        </authorList>
    </citation>
    <scope>NUCLEOTIDE SEQUENCE [LARGE SCALE GENOMIC DNA]</scope>
    <source>
        <strain evidence="2 3">PLY_AMNH</strain>
    </source>
</reference>
<feature type="compositionally biased region" description="Basic and acidic residues" evidence="1">
    <location>
        <begin position="334"/>
        <end position="353"/>
    </location>
</feature>
<accession>A0AAE0GLH3</accession>
<feature type="compositionally biased region" description="Acidic residues" evidence="1">
    <location>
        <begin position="367"/>
        <end position="377"/>
    </location>
</feature>
<feature type="region of interest" description="Disordered" evidence="1">
    <location>
        <begin position="229"/>
        <end position="299"/>
    </location>
</feature>
<keyword evidence="3" id="KW-1185">Reference proteome</keyword>
<dbReference type="Pfam" id="PF04004">
    <property type="entry name" value="Leo1"/>
    <property type="match status" value="1"/>
</dbReference>
<name>A0AAE0GLH3_9CHLO</name>
<dbReference type="GO" id="GO:1990269">
    <property type="term" value="F:RNA polymerase II C-terminal domain phosphoserine binding"/>
    <property type="evidence" value="ECO:0007669"/>
    <property type="project" value="TreeGrafter"/>
</dbReference>
<feature type="region of interest" description="Disordered" evidence="1">
    <location>
        <begin position="1"/>
        <end position="83"/>
    </location>
</feature>
<evidence type="ECO:0000256" key="1">
    <source>
        <dbReference type="SAM" id="MobiDB-lite"/>
    </source>
</evidence>
<evidence type="ECO:0000313" key="3">
    <source>
        <dbReference type="Proteomes" id="UP001190700"/>
    </source>
</evidence>
<dbReference type="GO" id="GO:0032968">
    <property type="term" value="P:positive regulation of transcription elongation by RNA polymerase II"/>
    <property type="evidence" value="ECO:0007669"/>
    <property type="project" value="TreeGrafter"/>
</dbReference>
<evidence type="ECO:0000313" key="2">
    <source>
        <dbReference type="EMBL" id="KAK3280271.1"/>
    </source>
</evidence>